<dbReference type="EMBL" id="BJLY01000003">
    <property type="protein sequence ID" value="GEB04098.1"/>
    <property type="molecule type" value="Genomic_DNA"/>
</dbReference>
<feature type="transmembrane region" description="Helical" evidence="1">
    <location>
        <begin position="355"/>
        <end position="374"/>
    </location>
</feature>
<reference evidence="2 3" key="1">
    <citation type="submission" date="2019-06" db="EMBL/GenBank/DDBJ databases">
        <title>Whole genome shotgun sequence of Gluconobacter roseus NBRC 3990.</title>
        <authorList>
            <person name="Hosoyama A."/>
            <person name="Uohara A."/>
            <person name="Ohji S."/>
            <person name="Ichikawa N."/>
        </authorList>
    </citation>
    <scope>NUCLEOTIDE SEQUENCE [LARGE SCALE GENOMIC DNA]</scope>
    <source>
        <strain evidence="2 3">NBRC 3990</strain>
    </source>
</reference>
<gene>
    <name evidence="2" type="ORF">GRO01_16740</name>
</gene>
<feature type="transmembrane region" description="Helical" evidence="1">
    <location>
        <begin position="201"/>
        <end position="217"/>
    </location>
</feature>
<dbReference type="AlphaFoldDB" id="A0A4Y3M9F2"/>
<comment type="caution">
    <text evidence="2">The sequence shown here is derived from an EMBL/GenBank/DDBJ whole genome shotgun (WGS) entry which is preliminary data.</text>
</comment>
<dbReference type="STRING" id="586239.AD943_11300"/>
<evidence type="ECO:0000256" key="1">
    <source>
        <dbReference type="SAM" id="Phobius"/>
    </source>
</evidence>
<feature type="transmembrane region" description="Helical" evidence="1">
    <location>
        <begin position="380"/>
        <end position="397"/>
    </location>
</feature>
<feature type="transmembrane region" description="Helical" evidence="1">
    <location>
        <begin position="292"/>
        <end position="315"/>
    </location>
</feature>
<feature type="transmembrane region" description="Helical" evidence="1">
    <location>
        <begin position="21"/>
        <end position="37"/>
    </location>
</feature>
<protein>
    <submittedName>
        <fullName evidence="2">Uncharacterized protein</fullName>
    </submittedName>
</protein>
<evidence type="ECO:0000313" key="3">
    <source>
        <dbReference type="Proteomes" id="UP000320772"/>
    </source>
</evidence>
<dbReference type="Proteomes" id="UP000320772">
    <property type="component" value="Unassembled WGS sequence"/>
</dbReference>
<keyword evidence="1" id="KW-1133">Transmembrane helix</keyword>
<accession>A0A4Y3M9F2</accession>
<keyword evidence="1" id="KW-0472">Membrane</keyword>
<keyword evidence="1" id="KW-0812">Transmembrane</keyword>
<keyword evidence="3" id="KW-1185">Reference proteome</keyword>
<feature type="transmembrane region" description="Helical" evidence="1">
    <location>
        <begin position="321"/>
        <end position="339"/>
    </location>
</feature>
<feature type="transmembrane region" description="Helical" evidence="1">
    <location>
        <begin position="99"/>
        <end position="121"/>
    </location>
</feature>
<organism evidence="2 3">
    <name type="scientific">Gluconobacter roseus NBRC 3990</name>
    <dbReference type="NCBI Taxonomy" id="1307950"/>
    <lineage>
        <taxon>Bacteria</taxon>
        <taxon>Pseudomonadati</taxon>
        <taxon>Pseudomonadota</taxon>
        <taxon>Alphaproteobacteria</taxon>
        <taxon>Acetobacterales</taxon>
        <taxon>Acetobacteraceae</taxon>
        <taxon>Gluconobacter</taxon>
    </lineage>
</organism>
<feature type="transmembrane region" description="Helical" evidence="1">
    <location>
        <begin position="152"/>
        <end position="172"/>
    </location>
</feature>
<sequence length="667" mass="72495">MSAPSSRFRLSSKIFSLGQKMLLPVLAAIICLTGWWQDGHHPTAAVPGSGWWGDYDQSHYIHAALSFAKGQFSATEQWYLPLYPALAVPGVWLHLPDPFLPLNLICLMASVWIFGTLTRLVLPKAPAASTLGMLVFVACEMGPPTIRQVWSTPWTSTLAVPFMLLAILYCLYWIRSPKPLFAFVTGLSTAIVGGGRPVDGALLLGVCGGVVLLHLIVQRSHRPSLMTCILSVLSLGGGVITGALPTLILYLAVWGPHLAPYIVSSQAVGFDAALLPLHWVEIMIAPEPALPTGYGIIQSLPFVLTGLTGLLFASASDRRPVDLLVLLSVSSSTALYLAYRDLHAPGIWAFHNIHYFKWSLGFLGLYSLVLLRFVVYNPRFLLAVIPTMLVLVCWRAVPVSYGPRGQVDNGHTASLTVPALRTMDTITLPATGAPDQMYFGTHALWIDSHQVLPIADFKAFPIPGGMMIQPLRTWPAGSLSITPVDGITFTGRPELGRIILEPGIPCWGSLGPWKCAAQTMLPPVSLPANEKIVLTSPLGQQASTAGWLGIEPEGRWVDDHQGTLRFRVPVHSGIIFALDANALWNTGMRPMRFSITGRRGNICSWTWKDGELHHLECTIPADDIAADGSVTLNFNVSTPHAPSSIFPGSQDTRELGLFVHDFEWKAG</sequence>
<feature type="transmembrane region" description="Helical" evidence="1">
    <location>
        <begin position="229"/>
        <end position="252"/>
    </location>
</feature>
<proteinExistence type="predicted"/>
<name>A0A4Y3M9F2_9PROT</name>
<evidence type="ECO:0000313" key="2">
    <source>
        <dbReference type="EMBL" id="GEB04098.1"/>
    </source>
</evidence>